<dbReference type="EMBL" id="AZDA01000021">
    <property type="protein sequence ID" value="KRK40137.1"/>
    <property type="molecule type" value="Genomic_DNA"/>
</dbReference>
<gene>
    <name evidence="1" type="ORF">FC07_GL001338</name>
</gene>
<accession>A0A0R1H2E0</accession>
<dbReference type="PATRIC" id="fig|1423726.3.peg.1384"/>
<reference evidence="1 2" key="1">
    <citation type="journal article" date="2015" name="Genome Announc.">
        <title>Expanding the biotechnology potential of lactobacilli through comparative genomics of 213 strains and associated genera.</title>
        <authorList>
            <person name="Sun Z."/>
            <person name="Harris H.M."/>
            <person name="McCann A."/>
            <person name="Guo C."/>
            <person name="Argimon S."/>
            <person name="Zhang W."/>
            <person name="Yang X."/>
            <person name="Jeffery I.B."/>
            <person name="Cooney J.C."/>
            <person name="Kagawa T.F."/>
            <person name="Liu W."/>
            <person name="Song Y."/>
            <person name="Salvetti E."/>
            <person name="Wrobel A."/>
            <person name="Rasinkangas P."/>
            <person name="Parkhill J."/>
            <person name="Rea M.C."/>
            <person name="O'Sullivan O."/>
            <person name="Ritari J."/>
            <person name="Douillard F.P."/>
            <person name="Paul Ross R."/>
            <person name="Yang R."/>
            <person name="Briner A.E."/>
            <person name="Felis G.E."/>
            <person name="de Vos W.M."/>
            <person name="Barrangou R."/>
            <person name="Klaenhammer T.R."/>
            <person name="Caufield P.W."/>
            <person name="Cui Y."/>
            <person name="Zhang H."/>
            <person name="O'Toole P.W."/>
        </authorList>
    </citation>
    <scope>NUCLEOTIDE SEQUENCE [LARGE SCALE GENOMIC DNA]</scope>
    <source>
        <strain evidence="1 2">DSM 20003</strain>
    </source>
</reference>
<keyword evidence="2" id="KW-1185">Reference proteome</keyword>
<organism evidence="1 2">
    <name type="scientific">Loigolactobacillus bifermentans DSM 20003</name>
    <dbReference type="NCBI Taxonomy" id="1423726"/>
    <lineage>
        <taxon>Bacteria</taxon>
        <taxon>Bacillati</taxon>
        <taxon>Bacillota</taxon>
        <taxon>Bacilli</taxon>
        <taxon>Lactobacillales</taxon>
        <taxon>Lactobacillaceae</taxon>
        <taxon>Loigolactobacillus</taxon>
    </lineage>
</organism>
<protein>
    <submittedName>
        <fullName evidence="1">Uncharacterized protein</fullName>
    </submittedName>
</protein>
<evidence type="ECO:0000313" key="2">
    <source>
        <dbReference type="Proteomes" id="UP000051461"/>
    </source>
</evidence>
<name>A0A0R1H2E0_9LACO</name>
<sequence length="72" mass="8305">MILICRTQQGTIARLHYERPQTASDAALLAEARQVFLKLRQAGVNQITMLLATGVARNRRQYRKMINDYLIM</sequence>
<dbReference type="AlphaFoldDB" id="A0A0R1H2E0"/>
<dbReference type="Proteomes" id="UP000051461">
    <property type="component" value="Unassembled WGS sequence"/>
</dbReference>
<comment type="caution">
    <text evidence="1">The sequence shown here is derived from an EMBL/GenBank/DDBJ whole genome shotgun (WGS) entry which is preliminary data.</text>
</comment>
<proteinExistence type="predicted"/>
<evidence type="ECO:0000313" key="1">
    <source>
        <dbReference type="EMBL" id="KRK40137.1"/>
    </source>
</evidence>